<accession>A0A9D2SWL7</accession>
<proteinExistence type="predicted"/>
<dbReference type="AlphaFoldDB" id="A0A9D2SWL7"/>
<reference evidence="1" key="1">
    <citation type="journal article" date="2021" name="PeerJ">
        <title>Extensive microbial diversity within the chicken gut microbiome revealed by metagenomics and culture.</title>
        <authorList>
            <person name="Gilroy R."/>
            <person name="Ravi A."/>
            <person name="Getino M."/>
            <person name="Pursley I."/>
            <person name="Horton D.L."/>
            <person name="Alikhan N.F."/>
            <person name="Baker D."/>
            <person name="Gharbi K."/>
            <person name="Hall N."/>
            <person name="Watson M."/>
            <person name="Adriaenssens E.M."/>
            <person name="Foster-Nyarko E."/>
            <person name="Jarju S."/>
            <person name="Secka A."/>
            <person name="Antonio M."/>
            <person name="Oren A."/>
            <person name="Chaudhuri R.R."/>
            <person name="La Ragione R."/>
            <person name="Hildebrand F."/>
            <person name="Pallen M.J."/>
        </authorList>
    </citation>
    <scope>NUCLEOTIDE SEQUENCE</scope>
    <source>
        <strain evidence="1">CHK187-11901</strain>
    </source>
</reference>
<organism evidence="1 2">
    <name type="scientific">Candidatus Merdibacter merdavium</name>
    <dbReference type="NCBI Taxonomy" id="2838692"/>
    <lineage>
        <taxon>Bacteria</taxon>
        <taxon>Bacillati</taxon>
        <taxon>Bacillota</taxon>
        <taxon>Erysipelotrichia</taxon>
        <taxon>Erysipelotrichales</taxon>
        <taxon>Erysipelotrichaceae</taxon>
        <taxon>Merdibacter</taxon>
    </lineage>
</organism>
<evidence type="ECO:0000313" key="1">
    <source>
        <dbReference type="EMBL" id="HJC37094.1"/>
    </source>
</evidence>
<feature type="non-terminal residue" evidence="1">
    <location>
        <position position="107"/>
    </location>
</feature>
<name>A0A9D2SWL7_9FIRM</name>
<evidence type="ECO:0000313" key="2">
    <source>
        <dbReference type="Proteomes" id="UP000823896"/>
    </source>
</evidence>
<comment type="caution">
    <text evidence="1">The sequence shown here is derived from an EMBL/GenBank/DDBJ whole genome shotgun (WGS) entry which is preliminary data.</text>
</comment>
<gene>
    <name evidence="1" type="ORF">H9702_08210</name>
</gene>
<dbReference type="Proteomes" id="UP000823896">
    <property type="component" value="Unassembled WGS sequence"/>
</dbReference>
<dbReference type="EMBL" id="DWWM01000053">
    <property type="protein sequence ID" value="HJC37094.1"/>
    <property type="molecule type" value="Genomic_DNA"/>
</dbReference>
<protein>
    <submittedName>
        <fullName evidence="1">Uncharacterized protein</fullName>
    </submittedName>
</protein>
<reference evidence="1" key="2">
    <citation type="submission" date="2021-04" db="EMBL/GenBank/DDBJ databases">
        <authorList>
            <person name="Gilroy R."/>
        </authorList>
    </citation>
    <scope>NUCLEOTIDE SEQUENCE</scope>
    <source>
        <strain evidence="1">CHK187-11901</strain>
    </source>
</reference>
<sequence>MKNKLLALKLLKQKIHDPSLTFSLISEKTGYSKRQLIRLSHSLDGLTDMEALCHHANEGKEPFNKALESEIQFLIDLKKPYPSITISQFRDIFFEDVLNDPAKSDVV</sequence>